<evidence type="ECO:0000313" key="3">
    <source>
        <dbReference type="Proteomes" id="UP000717696"/>
    </source>
</evidence>
<dbReference type="Proteomes" id="UP000717696">
    <property type="component" value="Unassembled WGS sequence"/>
</dbReference>
<gene>
    <name evidence="2" type="ORF">B0J13DRAFT_619542</name>
</gene>
<evidence type="ECO:0000256" key="1">
    <source>
        <dbReference type="SAM" id="MobiDB-lite"/>
    </source>
</evidence>
<reference evidence="2" key="1">
    <citation type="journal article" date="2021" name="Nat. Commun.">
        <title>Genetic determinants of endophytism in the Arabidopsis root mycobiome.</title>
        <authorList>
            <person name="Mesny F."/>
            <person name="Miyauchi S."/>
            <person name="Thiergart T."/>
            <person name="Pickel B."/>
            <person name="Atanasova L."/>
            <person name="Karlsson M."/>
            <person name="Huettel B."/>
            <person name="Barry K.W."/>
            <person name="Haridas S."/>
            <person name="Chen C."/>
            <person name="Bauer D."/>
            <person name="Andreopoulos W."/>
            <person name="Pangilinan J."/>
            <person name="LaButti K."/>
            <person name="Riley R."/>
            <person name="Lipzen A."/>
            <person name="Clum A."/>
            <person name="Drula E."/>
            <person name="Henrissat B."/>
            <person name="Kohler A."/>
            <person name="Grigoriev I.V."/>
            <person name="Martin F.M."/>
            <person name="Hacquard S."/>
        </authorList>
    </citation>
    <scope>NUCLEOTIDE SEQUENCE</scope>
    <source>
        <strain evidence="2">MPI-CAGE-AT-0021</strain>
    </source>
</reference>
<feature type="region of interest" description="Disordered" evidence="1">
    <location>
        <begin position="129"/>
        <end position="195"/>
    </location>
</feature>
<sequence>MDSSHETPVLESITAFNQIKQDVDWCEGKLEGIQSPAQKHKVGVEAAYAKLDTAWKHVFQSTDLSKRPQLQREVQNRASEVEILELNYRISLKDAEARHRREVDNILGDFCKKLGKSVSALLNLRENEVLQESPPSDSFRGHTSEPQHTSDPLHSQAGAVPQRNIDQTAETRKRKRGISQQEPEQATAAHISNKAKRSIHFEEIFQNGNARVKHTIVQWPPNQGDWFIIRCDDHDFNFKDNPLVGGMAHMRGRKHGKKPNYDEVVEPSGN</sequence>
<dbReference type="AlphaFoldDB" id="A0A9P9JAX5"/>
<organism evidence="2 3">
    <name type="scientific">Dactylonectria estremocensis</name>
    <dbReference type="NCBI Taxonomy" id="1079267"/>
    <lineage>
        <taxon>Eukaryota</taxon>
        <taxon>Fungi</taxon>
        <taxon>Dikarya</taxon>
        <taxon>Ascomycota</taxon>
        <taxon>Pezizomycotina</taxon>
        <taxon>Sordariomycetes</taxon>
        <taxon>Hypocreomycetidae</taxon>
        <taxon>Hypocreales</taxon>
        <taxon>Nectriaceae</taxon>
        <taxon>Dactylonectria</taxon>
    </lineage>
</organism>
<keyword evidence="3" id="KW-1185">Reference proteome</keyword>
<dbReference type="OrthoDB" id="4835412at2759"/>
<proteinExistence type="predicted"/>
<comment type="caution">
    <text evidence="2">The sequence shown here is derived from an EMBL/GenBank/DDBJ whole genome shotgun (WGS) entry which is preliminary data.</text>
</comment>
<evidence type="ECO:0000313" key="2">
    <source>
        <dbReference type="EMBL" id="KAH7151949.1"/>
    </source>
</evidence>
<accession>A0A9P9JAX5</accession>
<name>A0A9P9JAX5_9HYPO</name>
<dbReference type="EMBL" id="JAGMUU010000005">
    <property type="protein sequence ID" value="KAH7151949.1"/>
    <property type="molecule type" value="Genomic_DNA"/>
</dbReference>
<protein>
    <submittedName>
        <fullName evidence="2">Uncharacterized protein</fullName>
    </submittedName>
</protein>